<dbReference type="RefSeq" id="WP_052222601.1">
    <property type="nucleotide sequence ID" value="NZ_LHUR01000042.1"/>
</dbReference>
<dbReference type="GO" id="GO:0016787">
    <property type="term" value="F:hydrolase activity"/>
    <property type="evidence" value="ECO:0007669"/>
    <property type="project" value="UniProtKB-UniRule"/>
</dbReference>
<comment type="caution">
    <text evidence="4">The sequence shown here is derived from an EMBL/GenBank/DDBJ whole genome shotgun (WGS) entry which is preliminary data.</text>
</comment>
<gene>
    <name evidence="4" type="ORF">CLHOM_31480</name>
</gene>
<evidence type="ECO:0000313" key="4">
    <source>
        <dbReference type="EMBL" id="KOA18251.1"/>
    </source>
</evidence>
<dbReference type="NCBIfam" id="TIGR00040">
    <property type="entry name" value="yfcE"/>
    <property type="match status" value="1"/>
</dbReference>
<dbReference type="PANTHER" id="PTHR11124">
    <property type="entry name" value="VACUOLAR SORTING PROTEIN VPS29"/>
    <property type="match status" value="1"/>
</dbReference>
<evidence type="ECO:0000256" key="1">
    <source>
        <dbReference type="ARBA" id="ARBA00008950"/>
    </source>
</evidence>
<feature type="domain" description="Calcineurin-like phosphoesterase" evidence="3">
    <location>
        <begin position="1"/>
        <end position="146"/>
    </location>
</feature>
<dbReference type="EC" id="3.1.4.-" evidence="2"/>
<sequence>MLLGVVSDTHRDECTIKKVIEEFKNFDMVIHLGDNVEDAEVLRENLKEKVIFVRGNCDIGSKNPLELIEIVEGNKIFITHGHKYNVKNTLSNLLYRAQELDAQIVLFGHTHVSEIEFEQGIWMINPGSAALPRDMHSSVAIIEIQQENINASIKLI</sequence>
<name>A0A0L6Z5M1_9CLOT</name>
<comment type="cofactor">
    <cofactor evidence="2">
        <name>a divalent metal cation</name>
        <dbReference type="ChEBI" id="CHEBI:60240"/>
    </cofactor>
</comment>
<comment type="similarity">
    <text evidence="1 2">Belongs to the metallophosphoesterase superfamily. YfcE family.</text>
</comment>
<dbReference type="Proteomes" id="UP000037043">
    <property type="component" value="Unassembled WGS sequence"/>
</dbReference>
<organism evidence="4 5">
    <name type="scientific">Clostridium homopropionicum DSM 5847</name>
    <dbReference type="NCBI Taxonomy" id="1121318"/>
    <lineage>
        <taxon>Bacteria</taxon>
        <taxon>Bacillati</taxon>
        <taxon>Bacillota</taxon>
        <taxon>Clostridia</taxon>
        <taxon>Eubacteriales</taxon>
        <taxon>Clostridiaceae</taxon>
        <taxon>Clostridium</taxon>
    </lineage>
</organism>
<dbReference type="AlphaFoldDB" id="A0A0L6Z5M1"/>
<dbReference type="InterPro" id="IPR024654">
    <property type="entry name" value="Calcineurin-like_PHP_lpxH"/>
</dbReference>
<proteinExistence type="inferred from homology"/>
<accession>A0A0L6Z5M1</accession>
<dbReference type="GO" id="GO:0046872">
    <property type="term" value="F:metal ion binding"/>
    <property type="evidence" value="ECO:0007669"/>
    <property type="project" value="UniProtKB-KW"/>
</dbReference>
<dbReference type="CDD" id="cd00841">
    <property type="entry name" value="MPP_YfcE"/>
    <property type="match status" value="1"/>
</dbReference>
<keyword evidence="5" id="KW-1185">Reference proteome</keyword>
<protein>
    <recommendedName>
        <fullName evidence="2">Phosphoesterase</fullName>
        <ecNumber evidence="2">3.1.4.-</ecNumber>
    </recommendedName>
</protein>
<keyword evidence="2" id="KW-0479">Metal-binding</keyword>
<dbReference type="SUPFAM" id="SSF56300">
    <property type="entry name" value="Metallo-dependent phosphatases"/>
    <property type="match status" value="1"/>
</dbReference>
<evidence type="ECO:0000313" key="5">
    <source>
        <dbReference type="Proteomes" id="UP000037043"/>
    </source>
</evidence>
<dbReference type="PATRIC" id="fig|1121318.3.peg.3145"/>
<dbReference type="InterPro" id="IPR041802">
    <property type="entry name" value="MPP_YfcE"/>
</dbReference>
<dbReference type="Pfam" id="PF12850">
    <property type="entry name" value="Metallophos_2"/>
    <property type="match status" value="1"/>
</dbReference>
<dbReference type="EMBL" id="LHUR01000042">
    <property type="protein sequence ID" value="KOA18251.1"/>
    <property type="molecule type" value="Genomic_DNA"/>
</dbReference>
<evidence type="ECO:0000259" key="3">
    <source>
        <dbReference type="Pfam" id="PF12850"/>
    </source>
</evidence>
<dbReference type="STRING" id="36844.SAMN04488501_101336"/>
<dbReference type="Gene3D" id="3.60.21.10">
    <property type="match status" value="1"/>
</dbReference>
<dbReference type="InterPro" id="IPR000979">
    <property type="entry name" value="Phosphodiesterase_MJ0936/Vps29"/>
</dbReference>
<reference evidence="5" key="1">
    <citation type="submission" date="2015-08" db="EMBL/GenBank/DDBJ databases">
        <title>Genome sequence of the strict anaerobe Clostridium homopropionicum LuHBu1 (DSM 5847T).</title>
        <authorList>
            <person name="Poehlein A."/>
            <person name="Beck M."/>
            <person name="Schiel-Bengelsdorf B."/>
            <person name="Bengelsdorf F.R."/>
            <person name="Daniel R."/>
            <person name="Duerre P."/>
        </authorList>
    </citation>
    <scope>NUCLEOTIDE SEQUENCE [LARGE SCALE GENOMIC DNA]</scope>
    <source>
        <strain evidence="5">DSM 5847</strain>
    </source>
</reference>
<evidence type="ECO:0000256" key="2">
    <source>
        <dbReference type="RuleBase" id="RU362039"/>
    </source>
</evidence>
<dbReference type="InterPro" id="IPR029052">
    <property type="entry name" value="Metallo-depent_PP-like"/>
</dbReference>